<gene>
    <name evidence="2" type="ORF">FEM48_Zijuj08G0154000</name>
</gene>
<organism evidence="2 3">
    <name type="scientific">Ziziphus jujuba var. spinosa</name>
    <dbReference type="NCBI Taxonomy" id="714518"/>
    <lineage>
        <taxon>Eukaryota</taxon>
        <taxon>Viridiplantae</taxon>
        <taxon>Streptophyta</taxon>
        <taxon>Embryophyta</taxon>
        <taxon>Tracheophyta</taxon>
        <taxon>Spermatophyta</taxon>
        <taxon>Magnoliopsida</taxon>
        <taxon>eudicotyledons</taxon>
        <taxon>Gunneridae</taxon>
        <taxon>Pentapetalae</taxon>
        <taxon>rosids</taxon>
        <taxon>fabids</taxon>
        <taxon>Rosales</taxon>
        <taxon>Rhamnaceae</taxon>
        <taxon>Paliureae</taxon>
        <taxon>Ziziphus</taxon>
    </lineage>
</organism>
<name>A0A978UZW7_ZIZJJ</name>
<reference evidence="2" key="1">
    <citation type="journal article" date="2021" name="Front. Plant Sci.">
        <title>Chromosome-Scale Genome Assembly for Chinese Sour Jujube and Insights Into Its Genome Evolution and Domestication Signature.</title>
        <authorList>
            <person name="Shen L.-Y."/>
            <person name="Luo H."/>
            <person name="Wang X.-L."/>
            <person name="Wang X.-M."/>
            <person name="Qiu X.-J."/>
            <person name="Liu H."/>
            <person name="Zhou S.-S."/>
            <person name="Jia K.-H."/>
            <person name="Nie S."/>
            <person name="Bao Y.-T."/>
            <person name="Zhang R.-G."/>
            <person name="Yun Q.-Z."/>
            <person name="Chai Y.-H."/>
            <person name="Lu J.-Y."/>
            <person name="Li Y."/>
            <person name="Zhao S.-W."/>
            <person name="Mao J.-F."/>
            <person name="Jia S.-G."/>
            <person name="Mao Y.-M."/>
        </authorList>
    </citation>
    <scope>NUCLEOTIDE SEQUENCE</scope>
    <source>
        <strain evidence="2">AT0</strain>
        <tissue evidence="2">Leaf</tissue>
    </source>
</reference>
<evidence type="ECO:0000313" key="2">
    <source>
        <dbReference type="EMBL" id="KAH7520533.1"/>
    </source>
</evidence>
<sequence>MARRLGHTPNLNSVNHAISLSKITAYRAELEWFKASCDESNDQMGYYCSFKQSGSSKMRCAQNQRPLLGAWKRREASDF</sequence>
<comment type="caution">
    <text evidence="2">The sequence shown here is derived from an EMBL/GenBank/DDBJ whole genome shotgun (WGS) entry which is preliminary data.</text>
</comment>
<dbReference type="Proteomes" id="UP000813462">
    <property type="component" value="Unassembled WGS sequence"/>
</dbReference>
<accession>A0A978UZW7</accession>
<dbReference type="AlphaFoldDB" id="A0A978UZW7"/>
<evidence type="ECO:0000259" key="1">
    <source>
        <dbReference type="Pfam" id="PF18117"/>
    </source>
</evidence>
<dbReference type="PANTHER" id="PTHR47413">
    <property type="entry name" value="LIPASE-LIKE PAD4"/>
    <property type="match status" value="1"/>
</dbReference>
<feature type="domain" description="EDS1 EP" evidence="1">
    <location>
        <begin position="28"/>
        <end position="72"/>
    </location>
</feature>
<dbReference type="Pfam" id="PF18117">
    <property type="entry name" value="EDS1_EP"/>
    <property type="match status" value="1"/>
</dbReference>
<dbReference type="PANTHER" id="PTHR47413:SF2">
    <property type="entry name" value="LIPASE-LIKE PAD4"/>
    <property type="match status" value="1"/>
</dbReference>
<dbReference type="InterPro" id="IPR041266">
    <property type="entry name" value="EDS1_EP"/>
</dbReference>
<evidence type="ECO:0000313" key="3">
    <source>
        <dbReference type="Proteomes" id="UP000813462"/>
    </source>
</evidence>
<dbReference type="EMBL" id="JAEACU010000008">
    <property type="protein sequence ID" value="KAH7520533.1"/>
    <property type="molecule type" value="Genomic_DNA"/>
</dbReference>
<protein>
    <recommendedName>
        <fullName evidence="1">EDS1 EP domain-containing protein</fullName>
    </recommendedName>
</protein>
<proteinExistence type="predicted"/>